<dbReference type="STRING" id="411684.HPDFL43_12793"/>
<dbReference type="PROSITE" id="PS51740">
    <property type="entry name" value="SPOVT_ABRB"/>
    <property type="match status" value="1"/>
</dbReference>
<protein>
    <submittedName>
        <fullName evidence="4">Looped-hinge helix DNA binding domain, AbrB family</fullName>
    </submittedName>
</protein>
<dbReference type="eggNOG" id="ENOG5033DIF">
    <property type="taxonomic scope" value="Bacteria"/>
</dbReference>
<dbReference type="OrthoDB" id="7161066at2"/>
<dbReference type="InterPro" id="IPR007159">
    <property type="entry name" value="SpoVT-AbrB_dom"/>
</dbReference>
<dbReference type="EMBL" id="ABIA03000004">
    <property type="protein sequence ID" value="EDQ32346.1"/>
    <property type="molecule type" value="Genomic_DNA"/>
</dbReference>
<keyword evidence="5" id="KW-1185">Reference proteome</keyword>
<dbReference type="InterPro" id="IPR037914">
    <property type="entry name" value="SpoVT-AbrB_sf"/>
</dbReference>
<reference evidence="4 5" key="2">
    <citation type="submission" date="2012-06" db="EMBL/GenBank/DDBJ databases">
        <authorList>
            <person name="Fiebig A."/>
        </authorList>
    </citation>
    <scope>NUCLEOTIDE SEQUENCE [LARGE SCALE GENOMIC DNA]</scope>
    <source>
        <strain evidence="4 5">DFL-43</strain>
    </source>
</reference>
<dbReference type="RefSeq" id="WP_007198327.1">
    <property type="nucleotide sequence ID" value="NZ_CM002917.1"/>
</dbReference>
<gene>
    <name evidence="4" type="ORF">HPDFL43_12793</name>
</gene>
<feature type="domain" description="SpoVT-AbrB" evidence="3">
    <location>
        <begin position="30"/>
        <end position="75"/>
    </location>
</feature>
<evidence type="ECO:0000259" key="3">
    <source>
        <dbReference type="PROSITE" id="PS51740"/>
    </source>
</evidence>
<dbReference type="Pfam" id="PF04014">
    <property type="entry name" value="MazE_antitoxin"/>
    <property type="match status" value="1"/>
</dbReference>
<dbReference type="SMART" id="SM00966">
    <property type="entry name" value="SpoVT_AbrB"/>
    <property type="match status" value="1"/>
</dbReference>
<accession>A9DC28</accession>
<organism evidence="4 5">
    <name type="scientific">Hoeflea phototrophica (strain DSM 17068 / NCIMB 14078 / DFL-43)</name>
    <dbReference type="NCBI Taxonomy" id="411684"/>
    <lineage>
        <taxon>Bacteria</taxon>
        <taxon>Pseudomonadati</taxon>
        <taxon>Pseudomonadota</taxon>
        <taxon>Alphaproteobacteria</taxon>
        <taxon>Hyphomicrobiales</taxon>
        <taxon>Rhizobiaceae</taxon>
        <taxon>Hoeflea</taxon>
    </lineage>
</organism>
<dbReference type="Proteomes" id="UP000004291">
    <property type="component" value="Chromosome"/>
</dbReference>
<dbReference type="GO" id="GO:0003677">
    <property type="term" value="F:DNA binding"/>
    <property type="evidence" value="ECO:0007669"/>
    <property type="project" value="UniProtKB-UniRule"/>
</dbReference>
<dbReference type="SUPFAM" id="SSF89447">
    <property type="entry name" value="AbrB/MazE/MraZ-like"/>
    <property type="match status" value="1"/>
</dbReference>
<dbReference type="AlphaFoldDB" id="A9DC28"/>
<feature type="region of interest" description="Disordered" evidence="2">
    <location>
        <begin position="106"/>
        <end position="128"/>
    </location>
</feature>
<name>A9DC28_HOEPD</name>
<dbReference type="NCBIfam" id="TIGR01439">
    <property type="entry name" value="lp_hng_hel_AbrB"/>
    <property type="match status" value="1"/>
</dbReference>
<dbReference type="HOGENOM" id="CLU_2013524_0_0_5"/>
<evidence type="ECO:0000256" key="2">
    <source>
        <dbReference type="SAM" id="MobiDB-lite"/>
    </source>
</evidence>
<dbReference type="Gene3D" id="2.10.260.10">
    <property type="match status" value="1"/>
</dbReference>
<comment type="caution">
    <text evidence="4">The sequence shown here is derived from an EMBL/GenBank/DDBJ whole genome shotgun (WGS) entry which is preliminary data.</text>
</comment>
<evidence type="ECO:0000256" key="1">
    <source>
        <dbReference type="PROSITE-ProRule" id="PRU01076"/>
    </source>
</evidence>
<reference evidence="4 5" key="1">
    <citation type="submission" date="2007-10" db="EMBL/GenBank/DDBJ databases">
        <authorList>
            <person name="Wagner-Dobler I."/>
            <person name="Ferriera S."/>
            <person name="Johnson J."/>
            <person name="Kravitz S."/>
            <person name="Beeson K."/>
            <person name="Sutton G."/>
            <person name="Rogers Y.-H."/>
            <person name="Friedman R."/>
            <person name="Frazier M."/>
            <person name="Venter J.C."/>
        </authorList>
    </citation>
    <scope>NUCLEOTIDE SEQUENCE [LARGE SCALE GENOMIC DNA]</scope>
    <source>
        <strain evidence="4 5">DFL-43</strain>
    </source>
</reference>
<sequence>MAKRTKETGFDEGGQSAYEAAFVPRENPMLDRVKLGEGGRLVIPAAMREALGVKPGDEMALEVVDGELKIKSYMAVIRELQDEFNRLVPAGEDVVDDFLRERREDQKRSDERFDRLHQEGTRLKDGNE</sequence>
<proteinExistence type="predicted"/>
<evidence type="ECO:0000313" key="4">
    <source>
        <dbReference type="EMBL" id="EDQ32346.1"/>
    </source>
</evidence>
<keyword evidence="1" id="KW-0238">DNA-binding</keyword>
<evidence type="ECO:0000313" key="5">
    <source>
        <dbReference type="Proteomes" id="UP000004291"/>
    </source>
</evidence>